<keyword evidence="2" id="KW-1185">Reference proteome</keyword>
<dbReference type="OrthoDB" id="1655812at2"/>
<dbReference type="GO" id="GO:0003723">
    <property type="term" value="F:RNA binding"/>
    <property type="evidence" value="ECO:0007669"/>
    <property type="project" value="InterPro"/>
</dbReference>
<dbReference type="Pfam" id="PF13958">
    <property type="entry name" value="ToxN_toxin"/>
    <property type="match status" value="1"/>
</dbReference>
<sequence length="192" mass="23177">MSTSKHSKKLGFYYIDEDYLQSAHTVDDKVPLQSSEYKNAKFFCGVVLRVSDYNYFAPVSSKIKFKEANYVLMEKYKDENTKEIKQKPLSCINFSFMIPVHSKYVTPVNFKTDPMDESYRRLLKKEYRIMQQHKEYIFKRAERIYKLVCNDIYPFNKISCNFKLLEKELERYRKMDLIQQSKKSKYHSRKPE</sequence>
<proteinExistence type="predicted"/>
<dbReference type="PATRIC" id="fig|883156.3.peg.2035"/>
<dbReference type="Gene3D" id="3.10.129.130">
    <property type="match status" value="1"/>
</dbReference>
<evidence type="ECO:0000313" key="1">
    <source>
        <dbReference type="EMBL" id="EKU77363.1"/>
    </source>
</evidence>
<evidence type="ECO:0008006" key="3">
    <source>
        <dbReference type="Google" id="ProtNLM"/>
    </source>
</evidence>
<dbReference type="Proteomes" id="UP000009891">
    <property type="component" value="Unassembled WGS sequence"/>
</dbReference>
<protein>
    <recommendedName>
        <fullName evidence="3">Type III toxin-antitoxin system ToxN/AbiQ family toxin</fullName>
    </recommendedName>
</protein>
<dbReference type="InterPro" id="IPR025911">
    <property type="entry name" value="ToxN/AbiQ_toxin"/>
</dbReference>
<dbReference type="InterPro" id="IPR053735">
    <property type="entry name" value="Type_III_TA_endoRNase"/>
</dbReference>
<gene>
    <name evidence="1" type="ORF">HMPREF9282_02080</name>
</gene>
<accession>K9CZE1</accession>
<dbReference type="EMBL" id="AHAF01000023">
    <property type="protein sequence ID" value="EKU77363.1"/>
    <property type="molecule type" value="Genomic_DNA"/>
</dbReference>
<organism evidence="1 2">
    <name type="scientific">Veillonella seminalis ACS-216-V-Col6b</name>
    <dbReference type="NCBI Taxonomy" id="883156"/>
    <lineage>
        <taxon>Bacteria</taxon>
        <taxon>Bacillati</taxon>
        <taxon>Bacillota</taxon>
        <taxon>Negativicutes</taxon>
        <taxon>Veillonellales</taxon>
        <taxon>Veillonellaceae</taxon>
        <taxon>Veillonella</taxon>
    </lineage>
</organism>
<evidence type="ECO:0000313" key="2">
    <source>
        <dbReference type="Proteomes" id="UP000009891"/>
    </source>
</evidence>
<name>K9CZE1_9FIRM</name>
<dbReference type="HOGENOM" id="CLU_099358_3_1_9"/>
<dbReference type="GO" id="GO:0004521">
    <property type="term" value="F:RNA endonuclease activity"/>
    <property type="evidence" value="ECO:0007669"/>
    <property type="project" value="InterPro"/>
</dbReference>
<reference evidence="1 2" key="1">
    <citation type="submission" date="2012-09" db="EMBL/GenBank/DDBJ databases">
        <title>The Genome Sequence of Veillonella ratti ACS-216-V-COL6B.</title>
        <authorList>
            <consortium name="The Broad Institute Genome Sequencing Platform"/>
            <person name="Earl A."/>
            <person name="Ward D."/>
            <person name="Feldgarden M."/>
            <person name="Gevers D."/>
            <person name="Saerens B."/>
            <person name="Vaneechoutte M."/>
            <person name="Walker B."/>
            <person name="Young S.K."/>
            <person name="Zeng Q."/>
            <person name="Gargeya S."/>
            <person name="Fitzgerald M."/>
            <person name="Haas B."/>
            <person name="Abouelleil A."/>
            <person name="Alvarado L."/>
            <person name="Arachchi H.M."/>
            <person name="Berlin A."/>
            <person name="Chapman S.B."/>
            <person name="Goldberg J."/>
            <person name="Griggs A."/>
            <person name="Gujja S."/>
            <person name="Hansen M."/>
            <person name="Howarth C."/>
            <person name="Imamovic A."/>
            <person name="Larimer J."/>
            <person name="McCowen C."/>
            <person name="Montmayeur A."/>
            <person name="Murphy C."/>
            <person name="Neiman D."/>
            <person name="Pearson M."/>
            <person name="Priest M."/>
            <person name="Roberts A."/>
            <person name="Saif S."/>
            <person name="Shea T."/>
            <person name="Sisk P."/>
            <person name="Sykes S."/>
            <person name="Wortman J."/>
            <person name="Nusbaum C."/>
            <person name="Birren B."/>
        </authorList>
    </citation>
    <scope>NUCLEOTIDE SEQUENCE [LARGE SCALE GENOMIC DNA]</scope>
    <source>
        <strain evidence="1 2">ACS-216-V-Col6b</strain>
    </source>
</reference>
<dbReference type="RefSeq" id="WP_006556964.1">
    <property type="nucleotide sequence ID" value="NZ_JH992939.1"/>
</dbReference>
<dbReference type="AlphaFoldDB" id="K9CZE1"/>
<comment type="caution">
    <text evidence="1">The sequence shown here is derived from an EMBL/GenBank/DDBJ whole genome shotgun (WGS) entry which is preliminary data.</text>
</comment>